<dbReference type="PANTHER" id="PTHR30466:SF1">
    <property type="entry name" value="FMN REDUCTASE (NADH) RUTF"/>
    <property type="match status" value="1"/>
</dbReference>
<reference evidence="3" key="1">
    <citation type="submission" date="2022-03" db="EMBL/GenBank/DDBJ databases">
        <title>Identification of a novel bacterium isolated from mangrove sediments.</title>
        <authorList>
            <person name="Pan X."/>
        </authorList>
    </citation>
    <scope>NUCLEOTIDE SEQUENCE</scope>
    <source>
        <strain evidence="3">B1949</strain>
    </source>
</reference>
<evidence type="ECO:0000256" key="1">
    <source>
        <dbReference type="ARBA" id="ARBA00023002"/>
    </source>
</evidence>
<evidence type="ECO:0000313" key="3">
    <source>
        <dbReference type="EMBL" id="MCJ2182425.1"/>
    </source>
</evidence>
<dbReference type="InterPro" id="IPR050268">
    <property type="entry name" value="NADH-dep_flavin_reductase"/>
</dbReference>
<dbReference type="SUPFAM" id="SSF50475">
    <property type="entry name" value="FMN-binding split barrel"/>
    <property type="match status" value="1"/>
</dbReference>
<dbReference type="RefSeq" id="WP_244018342.1">
    <property type="nucleotide sequence ID" value="NZ_JALHLF010000017.1"/>
</dbReference>
<evidence type="ECO:0000313" key="4">
    <source>
        <dbReference type="Proteomes" id="UP001162881"/>
    </source>
</evidence>
<dbReference type="Gene3D" id="2.30.110.10">
    <property type="entry name" value="Electron Transport, Fmn-binding Protein, Chain A"/>
    <property type="match status" value="1"/>
</dbReference>
<dbReference type="InterPro" id="IPR002563">
    <property type="entry name" value="Flavin_Rdtase-like_dom"/>
</dbReference>
<sequence length="162" mass="17150">MDKLLFRAAMAQLGAAVTIVTTDGPAGRFGSTASAVCSVSDDPGSVLVCINRNSRLNTAIIENKVLAINVLGGDQEDLSGTFATPGLGSQERFAKGEWRAFDNGTPLLSDALVSLSCSLHHIQEVGSHGVFIGHVEEVHMREQGEGLIYFGRQYHRIGPVAG</sequence>
<proteinExistence type="predicted"/>
<dbReference type="InterPro" id="IPR012349">
    <property type="entry name" value="Split_barrel_FMN-bd"/>
</dbReference>
<keyword evidence="1" id="KW-0560">Oxidoreductase</keyword>
<dbReference type="SMART" id="SM00903">
    <property type="entry name" value="Flavin_Reduct"/>
    <property type="match status" value="1"/>
</dbReference>
<protein>
    <submittedName>
        <fullName evidence="3">Flavin reductase family protein</fullName>
    </submittedName>
</protein>
<dbReference type="PANTHER" id="PTHR30466">
    <property type="entry name" value="FLAVIN REDUCTASE"/>
    <property type="match status" value="1"/>
</dbReference>
<dbReference type="Pfam" id="PF01613">
    <property type="entry name" value="Flavin_Reduct"/>
    <property type="match status" value="1"/>
</dbReference>
<name>A0ABT0BBI2_9SPHN</name>
<organism evidence="3 4">
    <name type="scientific">Novosphingobium organovorum</name>
    <dbReference type="NCBI Taxonomy" id="2930092"/>
    <lineage>
        <taxon>Bacteria</taxon>
        <taxon>Pseudomonadati</taxon>
        <taxon>Pseudomonadota</taxon>
        <taxon>Alphaproteobacteria</taxon>
        <taxon>Sphingomonadales</taxon>
        <taxon>Sphingomonadaceae</taxon>
        <taxon>Novosphingobium</taxon>
    </lineage>
</organism>
<gene>
    <name evidence="3" type="ORF">MTR62_06890</name>
</gene>
<evidence type="ECO:0000259" key="2">
    <source>
        <dbReference type="SMART" id="SM00903"/>
    </source>
</evidence>
<comment type="caution">
    <text evidence="3">The sequence shown here is derived from an EMBL/GenBank/DDBJ whole genome shotgun (WGS) entry which is preliminary data.</text>
</comment>
<accession>A0ABT0BBI2</accession>
<dbReference type="Proteomes" id="UP001162881">
    <property type="component" value="Unassembled WGS sequence"/>
</dbReference>
<feature type="domain" description="Flavin reductase like" evidence="2">
    <location>
        <begin position="10"/>
        <end position="156"/>
    </location>
</feature>
<keyword evidence="4" id="KW-1185">Reference proteome</keyword>
<dbReference type="EMBL" id="JALHLF010000017">
    <property type="protein sequence ID" value="MCJ2182425.1"/>
    <property type="molecule type" value="Genomic_DNA"/>
</dbReference>